<keyword evidence="7" id="KW-1185">Reference proteome</keyword>
<dbReference type="InterPro" id="IPR002777">
    <property type="entry name" value="PFD_beta-like"/>
</dbReference>
<evidence type="ECO:0000256" key="2">
    <source>
        <dbReference type="ARBA" id="ARBA00011695"/>
    </source>
</evidence>
<dbReference type="AlphaFoldDB" id="A0ABD6ETT8"/>
<evidence type="ECO:0000313" key="7">
    <source>
        <dbReference type="Proteomes" id="UP001608902"/>
    </source>
</evidence>
<comment type="subunit">
    <text evidence="2 4">Heterohexamer of two PFD-alpha type and four PFD-beta type subunits.</text>
</comment>
<proteinExistence type="inferred from homology"/>
<keyword evidence="5" id="KW-0175">Coiled coil</keyword>
<comment type="caution">
    <text evidence="6">The sequence shown here is derived from an EMBL/GenBank/DDBJ whole genome shotgun (WGS) entry which is preliminary data.</text>
</comment>
<dbReference type="Pfam" id="PF01920">
    <property type="entry name" value="Prefoldin_2"/>
    <property type="match status" value="1"/>
</dbReference>
<evidence type="ECO:0000256" key="3">
    <source>
        <dbReference type="ARBA" id="ARBA00023186"/>
    </source>
</evidence>
<protein>
    <recommendedName>
        <fullName evidence="4">Prefoldin subunit 4</fullName>
    </recommendedName>
</protein>
<evidence type="ECO:0000256" key="1">
    <source>
        <dbReference type="ARBA" id="ARBA00008045"/>
    </source>
</evidence>
<dbReference type="EMBL" id="JBGFUD010005065">
    <property type="protein sequence ID" value="MFH4980102.1"/>
    <property type="molecule type" value="Genomic_DNA"/>
</dbReference>
<gene>
    <name evidence="6" type="ORF">AB6A40_006811</name>
</gene>
<evidence type="ECO:0000256" key="5">
    <source>
        <dbReference type="SAM" id="Coils"/>
    </source>
</evidence>
<dbReference type="CDD" id="cd23165">
    <property type="entry name" value="Prefoldin_4"/>
    <property type="match status" value="1"/>
</dbReference>
<dbReference type="GO" id="GO:0016272">
    <property type="term" value="C:prefoldin complex"/>
    <property type="evidence" value="ECO:0007669"/>
    <property type="project" value="UniProtKB-UniRule"/>
</dbReference>
<sequence>MSTNIKSQVTTADQKLINRFARLHQKSVELKEELRIAKNDLANINDASDEISLLDDECASAIPVKIGTVFIYHNQEKADEILERMKDEKKSFIDKHEHLSSTIQDEMNYLKSELYGKFGDRINLETDKED</sequence>
<feature type="coiled-coil region" evidence="5">
    <location>
        <begin position="20"/>
        <end position="47"/>
    </location>
</feature>
<evidence type="ECO:0000313" key="6">
    <source>
        <dbReference type="EMBL" id="MFH4980102.1"/>
    </source>
</evidence>
<dbReference type="PIRSF" id="PIRSF016477">
    <property type="entry name" value="Prefoldin_subunit_4"/>
    <property type="match status" value="1"/>
</dbReference>
<dbReference type="InterPro" id="IPR016661">
    <property type="entry name" value="PFDN4"/>
</dbReference>
<organism evidence="6 7">
    <name type="scientific">Gnathostoma spinigerum</name>
    <dbReference type="NCBI Taxonomy" id="75299"/>
    <lineage>
        <taxon>Eukaryota</taxon>
        <taxon>Metazoa</taxon>
        <taxon>Ecdysozoa</taxon>
        <taxon>Nematoda</taxon>
        <taxon>Chromadorea</taxon>
        <taxon>Rhabditida</taxon>
        <taxon>Spirurina</taxon>
        <taxon>Gnathostomatomorpha</taxon>
        <taxon>Gnathostomatoidea</taxon>
        <taxon>Gnathostomatidae</taxon>
        <taxon>Gnathostoma</taxon>
    </lineage>
</organism>
<comment type="function">
    <text evidence="4">Binds specifically to cytosolic chaperonin (c-CPN) and transfers target proteins to it. Binds to nascent polypeptide chain and promotes folding in an environment in which there are many competing pathways for nonnative proteins.</text>
</comment>
<name>A0ABD6ETT8_9BILA</name>
<dbReference type="PANTHER" id="PTHR21100">
    <property type="entry name" value="PREFOLDIN SUBUNIT 4"/>
    <property type="match status" value="1"/>
</dbReference>
<keyword evidence="3 4" id="KW-0143">Chaperone</keyword>
<comment type="similarity">
    <text evidence="1 4">Belongs to the prefoldin subunit beta family.</text>
</comment>
<dbReference type="GO" id="GO:0006457">
    <property type="term" value="P:protein folding"/>
    <property type="evidence" value="ECO:0007669"/>
    <property type="project" value="UniProtKB-UniRule"/>
</dbReference>
<dbReference type="Proteomes" id="UP001608902">
    <property type="component" value="Unassembled WGS sequence"/>
</dbReference>
<accession>A0ABD6ETT8</accession>
<reference evidence="6 7" key="1">
    <citation type="submission" date="2024-08" db="EMBL/GenBank/DDBJ databases">
        <title>Gnathostoma spinigerum genome.</title>
        <authorList>
            <person name="Gonzalez-Bertolin B."/>
            <person name="Monzon S."/>
            <person name="Zaballos A."/>
            <person name="Jimenez P."/>
            <person name="Dekumyoy P."/>
            <person name="Varona S."/>
            <person name="Cuesta I."/>
            <person name="Sumanam S."/>
            <person name="Adisakwattana P."/>
            <person name="Gasser R.B."/>
            <person name="Hernandez-Gonzalez A."/>
            <person name="Young N.D."/>
            <person name="Perteguer M.J."/>
        </authorList>
    </citation>
    <scope>NUCLEOTIDE SEQUENCE [LARGE SCALE GENOMIC DNA]</scope>
    <source>
        <strain evidence="6">AL3</strain>
        <tissue evidence="6">Liver</tissue>
    </source>
</reference>
<evidence type="ECO:0000256" key="4">
    <source>
        <dbReference type="PIRNR" id="PIRNR016477"/>
    </source>
</evidence>
<dbReference type="PANTHER" id="PTHR21100:SF9">
    <property type="entry name" value="PREFOLDIN SUBUNIT 4"/>
    <property type="match status" value="1"/>
</dbReference>
<dbReference type="SUPFAM" id="SSF46579">
    <property type="entry name" value="Prefoldin"/>
    <property type="match status" value="1"/>
</dbReference>